<evidence type="ECO:0000256" key="3">
    <source>
        <dbReference type="ARBA" id="ARBA00022741"/>
    </source>
</evidence>
<dbReference type="eggNOG" id="COG1121">
    <property type="taxonomic scope" value="Bacteria"/>
</dbReference>
<dbReference type="GO" id="GO:0016887">
    <property type="term" value="F:ATP hydrolysis activity"/>
    <property type="evidence" value="ECO:0007669"/>
    <property type="project" value="InterPro"/>
</dbReference>
<name>V8CD73_9HELI</name>
<dbReference type="PATRIC" id="fig|1357400.3.peg.526"/>
<keyword evidence="8" id="KW-1185">Reference proteome</keyword>
<dbReference type="PANTHER" id="PTHR42734">
    <property type="entry name" value="METAL TRANSPORT SYSTEM ATP-BINDING PROTEIN TM_0124-RELATED"/>
    <property type="match status" value="1"/>
</dbReference>
<evidence type="ECO:0000313" key="7">
    <source>
        <dbReference type="EMBL" id="ETD25047.1"/>
    </source>
</evidence>
<reference evidence="7 8" key="1">
    <citation type="journal article" date="2014" name="Genome Announc.">
        <title>Draft genome sequences of six enterohepatic helicobacter species isolated from humans and one from rhesus macaques.</title>
        <authorList>
            <person name="Shen Z."/>
            <person name="Sheh A."/>
            <person name="Young S.K."/>
            <person name="Abouelliel A."/>
            <person name="Ward D.V."/>
            <person name="Earl A.M."/>
            <person name="Fox J.G."/>
        </authorList>
    </citation>
    <scope>NUCLEOTIDE SEQUENCE [LARGE SCALE GENOMIC DNA]</scope>
    <source>
        <strain evidence="7 8">MIT 99-5501</strain>
    </source>
</reference>
<dbReference type="Gene3D" id="3.40.50.300">
    <property type="entry name" value="P-loop containing nucleotide triphosphate hydrolases"/>
    <property type="match status" value="1"/>
</dbReference>
<dbReference type="AlphaFoldDB" id="V8CD73"/>
<dbReference type="Proteomes" id="UP000018731">
    <property type="component" value="Unassembled WGS sequence"/>
</dbReference>
<accession>V8CD73</accession>
<protein>
    <recommendedName>
        <fullName evidence="6">ABC transporter domain-containing protein</fullName>
    </recommendedName>
</protein>
<evidence type="ECO:0000313" key="8">
    <source>
        <dbReference type="Proteomes" id="UP000018731"/>
    </source>
</evidence>
<evidence type="ECO:0000256" key="2">
    <source>
        <dbReference type="ARBA" id="ARBA00022448"/>
    </source>
</evidence>
<dbReference type="CDD" id="cd03235">
    <property type="entry name" value="ABC_Metallic_Cations"/>
    <property type="match status" value="1"/>
</dbReference>
<dbReference type="PANTHER" id="PTHR42734:SF17">
    <property type="entry name" value="METAL TRANSPORT SYSTEM ATP-BINDING PROTEIN TM_0124-RELATED"/>
    <property type="match status" value="1"/>
</dbReference>
<dbReference type="InterPro" id="IPR003593">
    <property type="entry name" value="AAA+_ATPase"/>
</dbReference>
<dbReference type="SMART" id="SM00382">
    <property type="entry name" value="AAA"/>
    <property type="match status" value="1"/>
</dbReference>
<dbReference type="InterPro" id="IPR017871">
    <property type="entry name" value="ABC_transporter-like_CS"/>
</dbReference>
<organism evidence="7 8">
    <name type="scientific">Helicobacter macacae MIT 99-5501</name>
    <dbReference type="NCBI Taxonomy" id="1357400"/>
    <lineage>
        <taxon>Bacteria</taxon>
        <taxon>Pseudomonadati</taxon>
        <taxon>Campylobacterota</taxon>
        <taxon>Epsilonproteobacteria</taxon>
        <taxon>Campylobacterales</taxon>
        <taxon>Helicobacteraceae</taxon>
        <taxon>Helicobacter</taxon>
    </lineage>
</organism>
<dbReference type="HOGENOM" id="CLU_000604_1_11_7"/>
<feature type="domain" description="ABC transporter" evidence="6">
    <location>
        <begin position="32"/>
        <end position="269"/>
    </location>
</feature>
<evidence type="ECO:0000259" key="6">
    <source>
        <dbReference type="PROSITE" id="PS50893"/>
    </source>
</evidence>
<evidence type="ECO:0000256" key="5">
    <source>
        <dbReference type="SAM" id="MobiDB-lite"/>
    </source>
</evidence>
<keyword evidence="4" id="KW-0067">ATP-binding</keyword>
<dbReference type="PROSITE" id="PS50893">
    <property type="entry name" value="ABC_TRANSPORTER_2"/>
    <property type="match status" value="1"/>
</dbReference>
<dbReference type="InterPro" id="IPR050153">
    <property type="entry name" value="Metal_Ion_Import_ABC"/>
</dbReference>
<dbReference type="Pfam" id="PF00005">
    <property type="entry name" value="ABC_tran"/>
    <property type="match status" value="1"/>
</dbReference>
<dbReference type="OrthoDB" id="9806726at2"/>
<dbReference type="PROSITE" id="PS00211">
    <property type="entry name" value="ABC_TRANSPORTER_1"/>
    <property type="match status" value="1"/>
</dbReference>
<dbReference type="GO" id="GO:0005524">
    <property type="term" value="F:ATP binding"/>
    <property type="evidence" value="ECO:0007669"/>
    <property type="project" value="UniProtKB-KW"/>
</dbReference>
<dbReference type="InterPro" id="IPR003439">
    <property type="entry name" value="ABC_transporter-like_ATP-bd"/>
</dbReference>
<dbReference type="SUPFAM" id="SSF52540">
    <property type="entry name" value="P-loop containing nucleoside triphosphate hydrolases"/>
    <property type="match status" value="1"/>
</dbReference>
<dbReference type="RefSeq" id="WP_023927062.1">
    <property type="nucleotide sequence ID" value="NZ_KI669454.1"/>
</dbReference>
<comment type="caution">
    <text evidence="7">The sequence shown here is derived from an EMBL/GenBank/DDBJ whole genome shotgun (WGS) entry which is preliminary data.</text>
</comment>
<evidence type="ECO:0000256" key="4">
    <source>
        <dbReference type="ARBA" id="ARBA00022840"/>
    </source>
</evidence>
<comment type="similarity">
    <text evidence="1">Belongs to the ABC transporter superfamily.</text>
</comment>
<gene>
    <name evidence="7" type="ORF">HMPREF2086_00382</name>
</gene>
<keyword evidence="2" id="KW-0813">Transport</keyword>
<proteinExistence type="inferred from homology"/>
<dbReference type="EMBL" id="AZJI01000001">
    <property type="protein sequence ID" value="ETD25047.1"/>
    <property type="molecule type" value="Genomic_DNA"/>
</dbReference>
<dbReference type="InterPro" id="IPR027417">
    <property type="entry name" value="P-loop_NTPase"/>
</dbReference>
<dbReference type="STRING" id="1357400.HMPREF2086_00382"/>
<keyword evidence="3" id="KW-0547">Nucleotide-binding</keyword>
<feature type="region of interest" description="Disordered" evidence="5">
    <location>
        <begin position="267"/>
        <end position="304"/>
    </location>
</feature>
<evidence type="ECO:0000256" key="1">
    <source>
        <dbReference type="ARBA" id="ARBA00005417"/>
    </source>
</evidence>
<sequence>MELFRIENLSFAYGGNRTNRVNFIDNTKDSALDFTDSTQNPTQNHTQNLVLENINLIYDSGEFLAITGANGGGKSTLIKLILGILRPANPHTITRFIATKDIGYVPQSTQANPNFPIRVLECVLMGLVGEKIFGFYSKSDKFRALEVLEKVGVANLWDKKIADLSGGQRQRVFIARALIGRCKLLILDEPSASVDRESSEQIFELLESLHKSGVGIITISHDLDLVGKYASLIMCLNRRIISMSAGLCAQNMCDSLLQNPTLKSNAQKLQKPTISLESKVPKSQNPHNAPKSRPQNNPPKDTNA</sequence>